<dbReference type="GO" id="GO:0005886">
    <property type="term" value="C:plasma membrane"/>
    <property type="evidence" value="ECO:0007669"/>
    <property type="project" value="UniProtKB-SubCell"/>
</dbReference>
<keyword evidence="5" id="KW-0813">Transport</keyword>
<dbReference type="InterPro" id="IPR035906">
    <property type="entry name" value="MetI-like_sf"/>
</dbReference>
<evidence type="ECO:0000256" key="5">
    <source>
        <dbReference type="RuleBase" id="RU363032"/>
    </source>
</evidence>
<dbReference type="CDD" id="cd06261">
    <property type="entry name" value="TM_PBP2"/>
    <property type="match status" value="1"/>
</dbReference>
<dbReference type="Proteomes" id="UP001144372">
    <property type="component" value="Unassembled WGS sequence"/>
</dbReference>
<feature type="transmembrane region" description="Helical" evidence="5">
    <location>
        <begin position="67"/>
        <end position="92"/>
    </location>
</feature>
<evidence type="ECO:0000256" key="4">
    <source>
        <dbReference type="ARBA" id="ARBA00023136"/>
    </source>
</evidence>
<feature type="domain" description="ABC transmembrane type-1" evidence="6">
    <location>
        <begin position="68"/>
        <end position="278"/>
    </location>
</feature>
<comment type="subcellular location">
    <subcellularLocation>
        <location evidence="1 5">Cell membrane</location>
        <topology evidence="1 5">Multi-pass membrane protein</topology>
    </subcellularLocation>
</comment>
<evidence type="ECO:0000259" key="6">
    <source>
        <dbReference type="PROSITE" id="PS50928"/>
    </source>
</evidence>
<dbReference type="RefSeq" id="WP_281791633.1">
    <property type="nucleotide sequence ID" value="NZ_BSDR01000001.1"/>
</dbReference>
<evidence type="ECO:0000256" key="1">
    <source>
        <dbReference type="ARBA" id="ARBA00004651"/>
    </source>
</evidence>
<dbReference type="SUPFAM" id="SSF161098">
    <property type="entry name" value="MetI-like"/>
    <property type="match status" value="1"/>
</dbReference>
<dbReference type="PANTHER" id="PTHR43470">
    <property type="entry name" value="PHOSPHATE TRANSPORT SYSTEM PERMEASE PROTEIN PSTA-RELATED"/>
    <property type="match status" value="1"/>
</dbReference>
<proteinExistence type="inferred from homology"/>
<evidence type="ECO:0000313" key="7">
    <source>
        <dbReference type="EMBL" id="GLI32577.1"/>
    </source>
</evidence>
<accession>A0A9W6D1L1</accession>
<evidence type="ECO:0000256" key="3">
    <source>
        <dbReference type="ARBA" id="ARBA00022989"/>
    </source>
</evidence>
<evidence type="ECO:0000256" key="2">
    <source>
        <dbReference type="ARBA" id="ARBA00022692"/>
    </source>
</evidence>
<gene>
    <name evidence="7" type="ORF">DAMNIGENAA_00100</name>
</gene>
<comment type="caution">
    <text evidence="7">The sequence shown here is derived from an EMBL/GenBank/DDBJ whole genome shotgun (WGS) entry which is preliminary data.</text>
</comment>
<dbReference type="GO" id="GO:0055085">
    <property type="term" value="P:transmembrane transport"/>
    <property type="evidence" value="ECO:0007669"/>
    <property type="project" value="InterPro"/>
</dbReference>
<dbReference type="PANTHER" id="PTHR43470:SF3">
    <property type="entry name" value="PHOSPHATE TRANSPORT SYSTEM PERMEASE PROTEIN PSTA-RELATED"/>
    <property type="match status" value="1"/>
</dbReference>
<dbReference type="EMBL" id="BSDR01000001">
    <property type="protein sequence ID" value="GLI32577.1"/>
    <property type="molecule type" value="Genomic_DNA"/>
</dbReference>
<dbReference type="PROSITE" id="PS50928">
    <property type="entry name" value="ABC_TM1"/>
    <property type="match status" value="1"/>
</dbReference>
<dbReference type="AlphaFoldDB" id="A0A9W6D1L1"/>
<feature type="transmembrane region" description="Helical" evidence="5">
    <location>
        <begin position="260"/>
        <end position="281"/>
    </location>
</feature>
<feature type="transmembrane region" description="Helical" evidence="5">
    <location>
        <begin position="104"/>
        <end position="130"/>
    </location>
</feature>
<dbReference type="InterPro" id="IPR000515">
    <property type="entry name" value="MetI-like"/>
</dbReference>
<feature type="transmembrane region" description="Helical" evidence="5">
    <location>
        <begin position="12"/>
        <end position="33"/>
    </location>
</feature>
<dbReference type="Gene3D" id="1.10.3720.10">
    <property type="entry name" value="MetI-like"/>
    <property type="match status" value="1"/>
</dbReference>
<keyword evidence="3 5" id="KW-1133">Transmembrane helix</keyword>
<keyword evidence="2 5" id="KW-0812">Transmembrane</keyword>
<name>A0A9W6D1L1_9BACT</name>
<reference evidence="7" key="1">
    <citation type="submission" date="2022-12" db="EMBL/GenBank/DDBJ databases">
        <title>Reference genome sequencing for broad-spectrum identification of bacterial and archaeal isolates by mass spectrometry.</title>
        <authorList>
            <person name="Sekiguchi Y."/>
            <person name="Tourlousse D.M."/>
        </authorList>
    </citation>
    <scope>NUCLEOTIDE SEQUENCE</scope>
    <source>
        <strain evidence="7">ASRB1</strain>
    </source>
</reference>
<organism evidence="7 8">
    <name type="scientific">Desulforhabdus amnigena</name>
    <dbReference type="NCBI Taxonomy" id="40218"/>
    <lineage>
        <taxon>Bacteria</taxon>
        <taxon>Pseudomonadati</taxon>
        <taxon>Thermodesulfobacteriota</taxon>
        <taxon>Syntrophobacteria</taxon>
        <taxon>Syntrophobacterales</taxon>
        <taxon>Syntrophobacteraceae</taxon>
        <taxon>Desulforhabdus</taxon>
    </lineage>
</organism>
<feature type="transmembrane region" description="Helical" evidence="5">
    <location>
        <begin position="142"/>
        <end position="159"/>
    </location>
</feature>
<sequence>MPKRSDWFFTCLAWLSGTGILLTVAILVVFLLLRGIGSINASLFFGETPWFDAITGRKPVFDGIWPAVAGTFSLVALSSLLSIPVGIASGVYLSGYAPKRLRVFLGFAIDLLSGTPSIVMGLFGFTLILFLRKTIFPEAGTCLFLASLCIALLVLPYVIRTTETSLDAVPEHLRVLGPAMGLTKSQSIRHVLLPLASRGILSGVILSIGRASEDTAVILLTGVVAQAGVPQSLWGKFEALPFRIYYLAAEHKTPLELEQAFGTALVLLTLTGVLFLTAVFVQRSAEKRWKKK</sequence>
<dbReference type="Pfam" id="PF00528">
    <property type="entry name" value="BPD_transp_1"/>
    <property type="match status" value="1"/>
</dbReference>
<evidence type="ECO:0000313" key="8">
    <source>
        <dbReference type="Proteomes" id="UP001144372"/>
    </source>
</evidence>
<comment type="similarity">
    <text evidence="5">Belongs to the binding-protein-dependent transport system permease family.</text>
</comment>
<keyword evidence="4 5" id="KW-0472">Membrane</keyword>
<protein>
    <submittedName>
        <fullName evidence="7">Phosphate ABC transporter permease</fullName>
    </submittedName>
</protein>
<keyword evidence="8" id="KW-1185">Reference proteome</keyword>